<dbReference type="InterPro" id="IPR019576">
    <property type="entry name" value="Pyridoxamine_oxidase_dimer_C"/>
</dbReference>
<dbReference type="Gene3D" id="2.30.110.10">
    <property type="entry name" value="Electron Transport, Fmn-binding Protein, Chain A"/>
    <property type="match status" value="1"/>
</dbReference>
<evidence type="ECO:0000313" key="8">
    <source>
        <dbReference type="Proteomes" id="UP000183815"/>
    </source>
</evidence>
<name>A0A1J5TQY2_9ARCH</name>
<dbReference type="PROSITE" id="PS01064">
    <property type="entry name" value="PYRIDOX_OXIDASE"/>
    <property type="match status" value="1"/>
</dbReference>
<comment type="caution">
    <text evidence="7">The sequence shown here is derived from an EMBL/GenBank/DDBJ whole genome shotgun (WGS) entry which is preliminary data.</text>
</comment>
<dbReference type="AlphaFoldDB" id="A0A1J5TQY2"/>
<evidence type="ECO:0000259" key="6">
    <source>
        <dbReference type="Pfam" id="PF10590"/>
    </source>
</evidence>
<dbReference type="InterPro" id="IPR011576">
    <property type="entry name" value="Pyridox_Oxase_N"/>
</dbReference>
<feature type="domain" description="Pyridoxine 5'-phosphate oxidase dimerisation C-terminal" evidence="6">
    <location>
        <begin position="170"/>
        <end position="210"/>
    </location>
</feature>
<dbReference type="PIRSF" id="PIRSF000190">
    <property type="entry name" value="Pyd_amn-ph_oxd"/>
    <property type="match status" value="1"/>
</dbReference>
<dbReference type="NCBIfam" id="TIGR00558">
    <property type="entry name" value="pdxH"/>
    <property type="match status" value="1"/>
</dbReference>
<evidence type="ECO:0000259" key="5">
    <source>
        <dbReference type="Pfam" id="PF01243"/>
    </source>
</evidence>
<organism evidence="7 8">
    <name type="scientific">Marine Group III euryarchaeote CG-Bathy1</name>
    <dbReference type="NCBI Taxonomy" id="1889001"/>
    <lineage>
        <taxon>Archaea</taxon>
        <taxon>Methanobacteriati</taxon>
        <taxon>Thermoplasmatota</taxon>
        <taxon>Thermoplasmata</taxon>
        <taxon>Candidatus Thermoprofundales</taxon>
    </lineage>
</organism>
<accession>A0A1J5TQY2</accession>
<dbReference type="InterPro" id="IPR000659">
    <property type="entry name" value="Pyridox_Oxase"/>
</dbReference>
<keyword evidence="4" id="KW-0560">Oxidoreductase</keyword>
<sequence>MLKNKRREYEKNTLSSSDLPDNPLSLFSKWLNEVEEINNLESTSMVLSTVDANSNPTSRTVLLKDFNEGGFIFYTNYNSPKAEHLEKNPHAALLFYWPNEERQIRVRGTVSRISKTTSEKYFHTRPRLSQLAVWISKQSQKITNRKQLEDELATITTKYENQEVPLPDYWGGYSLFPDSYEFWQGRRGRLHDRFHYTLNKTIWSVERLAP</sequence>
<dbReference type="GO" id="GO:0008615">
    <property type="term" value="P:pyridoxine biosynthetic process"/>
    <property type="evidence" value="ECO:0007669"/>
    <property type="project" value="InterPro"/>
</dbReference>
<dbReference type="PANTHER" id="PTHR10851:SF0">
    <property type="entry name" value="PYRIDOXINE-5'-PHOSPHATE OXIDASE"/>
    <property type="match status" value="1"/>
</dbReference>
<evidence type="ECO:0000256" key="2">
    <source>
        <dbReference type="ARBA" id="ARBA00022630"/>
    </source>
</evidence>
<dbReference type="Proteomes" id="UP000183815">
    <property type="component" value="Unassembled WGS sequence"/>
</dbReference>
<dbReference type="PANTHER" id="PTHR10851">
    <property type="entry name" value="PYRIDOXINE-5-PHOSPHATE OXIDASE"/>
    <property type="match status" value="1"/>
</dbReference>
<reference evidence="7 8" key="1">
    <citation type="submission" date="2016-08" db="EMBL/GenBank/DDBJ databases">
        <title>New Insights into Marine Group III Euryarchaeota, from dark to light.</title>
        <authorList>
            <person name="Haro-Moreno J.M."/>
            <person name="Rodriguez-Valera F."/>
            <person name="Lopez-Garcia P."/>
            <person name="Moreira D."/>
            <person name="Martin-Cuadrado A.B."/>
        </authorList>
    </citation>
    <scope>NUCLEOTIDE SEQUENCE [LARGE SCALE GENOMIC DNA]</scope>
    <source>
        <strain evidence="7">CG-Bathy1</strain>
    </source>
</reference>
<evidence type="ECO:0000256" key="3">
    <source>
        <dbReference type="ARBA" id="ARBA00022643"/>
    </source>
</evidence>
<keyword evidence="3" id="KW-0288">FMN</keyword>
<dbReference type="GO" id="GO:0004733">
    <property type="term" value="F:pyridoxamine phosphate oxidase activity"/>
    <property type="evidence" value="ECO:0007669"/>
    <property type="project" value="InterPro"/>
</dbReference>
<evidence type="ECO:0000313" key="7">
    <source>
        <dbReference type="EMBL" id="OIR14398.1"/>
    </source>
</evidence>
<gene>
    <name evidence="7" type="ORF">BEU04_02940</name>
</gene>
<dbReference type="SUPFAM" id="SSF50475">
    <property type="entry name" value="FMN-binding split barrel"/>
    <property type="match status" value="1"/>
</dbReference>
<proteinExistence type="inferred from homology"/>
<dbReference type="Pfam" id="PF10590">
    <property type="entry name" value="PNP_phzG_C"/>
    <property type="match status" value="1"/>
</dbReference>
<dbReference type="Pfam" id="PF01243">
    <property type="entry name" value="PNPOx_N"/>
    <property type="match status" value="1"/>
</dbReference>
<feature type="domain" description="Pyridoxamine 5'-phosphate oxidase N-terminal" evidence="5">
    <location>
        <begin position="41"/>
        <end position="157"/>
    </location>
</feature>
<dbReference type="EMBL" id="MIYU01000019">
    <property type="protein sequence ID" value="OIR14398.1"/>
    <property type="molecule type" value="Genomic_DNA"/>
</dbReference>
<evidence type="ECO:0000256" key="1">
    <source>
        <dbReference type="ARBA" id="ARBA00001917"/>
    </source>
</evidence>
<protein>
    <submittedName>
        <fullName evidence="7">Pyridoxamine 5'-phosphate oxidase</fullName>
    </submittedName>
</protein>
<dbReference type="HAMAP" id="MF_01629">
    <property type="entry name" value="PdxH"/>
    <property type="match status" value="1"/>
</dbReference>
<dbReference type="InterPro" id="IPR019740">
    <property type="entry name" value="Pyridox_Oxase_CS"/>
</dbReference>
<dbReference type="NCBIfam" id="NF004231">
    <property type="entry name" value="PRK05679.1"/>
    <property type="match status" value="1"/>
</dbReference>
<dbReference type="GO" id="GO:0010181">
    <property type="term" value="F:FMN binding"/>
    <property type="evidence" value="ECO:0007669"/>
    <property type="project" value="InterPro"/>
</dbReference>
<comment type="cofactor">
    <cofactor evidence="1">
        <name>FMN</name>
        <dbReference type="ChEBI" id="CHEBI:58210"/>
    </cofactor>
</comment>
<evidence type="ECO:0000256" key="4">
    <source>
        <dbReference type="ARBA" id="ARBA00023002"/>
    </source>
</evidence>
<keyword evidence="2" id="KW-0285">Flavoprotein</keyword>
<dbReference type="InterPro" id="IPR012349">
    <property type="entry name" value="Split_barrel_FMN-bd"/>
</dbReference>